<dbReference type="SMART" id="SM00717">
    <property type="entry name" value="SANT"/>
    <property type="match status" value="1"/>
</dbReference>
<dbReference type="Gramene" id="Kaladp0085s0022.2.v1.1">
    <property type="protein sequence ID" value="Kaladp0085s0022.2.v1.1"/>
    <property type="gene ID" value="Kaladp0085s0022.v1.1"/>
</dbReference>
<evidence type="ECO:0000256" key="3">
    <source>
        <dbReference type="ARBA" id="ARBA00023163"/>
    </source>
</evidence>
<dbReference type="SUPFAM" id="SSF46689">
    <property type="entry name" value="Homeodomain-like"/>
    <property type="match status" value="1"/>
</dbReference>
<feature type="domain" description="Myb-like" evidence="5">
    <location>
        <begin position="8"/>
        <end position="60"/>
    </location>
</feature>
<comment type="subcellular location">
    <subcellularLocation>
        <location evidence="1">Nucleus</location>
    </subcellularLocation>
</comment>
<keyword evidence="4" id="KW-0539">Nucleus</keyword>
<organism evidence="6 7">
    <name type="scientific">Kalanchoe fedtschenkoi</name>
    <name type="common">Lavender scallops</name>
    <name type="synonym">South American air plant</name>
    <dbReference type="NCBI Taxonomy" id="63787"/>
    <lineage>
        <taxon>Eukaryota</taxon>
        <taxon>Viridiplantae</taxon>
        <taxon>Streptophyta</taxon>
        <taxon>Embryophyta</taxon>
        <taxon>Tracheophyta</taxon>
        <taxon>Spermatophyta</taxon>
        <taxon>Magnoliopsida</taxon>
        <taxon>eudicotyledons</taxon>
        <taxon>Gunneridae</taxon>
        <taxon>Pentapetalae</taxon>
        <taxon>Saxifragales</taxon>
        <taxon>Crassulaceae</taxon>
        <taxon>Kalanchoe</taxon>
    </lineage>
</organism>
<dbReference type="GO" id="GO:0005634">
    <property type="term" value="C:nucleus"/>
    <property type="evidence" value="ECO:0007669"/>
    <property type="project" value="UniProtKB-SubCell"/>
</dbReference>
<accession>A0A7N0UTY4</accession>
<evidence type="ECO:0000256" key="1">
    <source>
        <dbReference type="ARBA" id="ARBA00004123"/>
    </source>
</evidence>
<dbReference type="InterPro" id="IPR009057">
    <property type="entry name" value="Homeodomain-like_sf"/>
</dbReference>
<dbReference type="EnsemblPlants" id="Kaladp0085s0022.2.v1.1">
    <property type="protein sequence ID" value="Kaladp0085s0022.2.v1.1"/>
    <property type="gene ID" value="Kaladp0085s0022.v1.1"/>
</dbReference>
<proteinExistence type="predicted"/>
<evidence type="ECO:0000256" key="2">
    <source>
        <dbReference type="ARBA" id="ARBA00023015"/>
    </source>
</evidence>
<dbReference type="PANTHER" id="PTHR43952">
    <property type="entry name" value="MYB FAMILY TRANSCRIPTION FACTOR-RELATED"/>
    <property type="match status" value="1"/>
</dbReference>
<evidence type="ECO:0000313" key="6">
    <source>
        <dbReference type="EnsemblPlants" id="Kaladp0085s0022.2.v1.1"/>
    </source>
</evidence>
<dbReference type="Proteomes" id="UP000594263">
    <property type="component" value="Unplaced"/>
</dbReference>
<dbReference type="GO" id="GO:0003700">
    <property type="term" value="F:DNA-binding transcription factor activity"/>
    <property type="evidence" value="ECO:0007669"/>
    <property type="project" value="InterPro"/>
</dbReference>
<protein>
    <recommendedName>
        <fullName evidence="5">Myb-like domain-containing protein</fullName>
    </recommendedName>
</protein>
<evidence type="ECO:0000313" key="7">
    <source>
        <dbReference type="Proteomes" id="UP000594263"/>
    </source>
</evidence>
<dbReference type="FunFam" id="1.10.10.60:FF:000154">
    <property type="entry name" value="Transcription factor SRM1"/>
    <property type="match status" value="1"/>
</dbReference>
<evidence type="ECO:0000259" key="5">
    <source>
        <dbReference type="SMART" id="SM00717"/>
    </source>
</evidence>
<sequence length="116" mass="13198">MVVIYTLKHEAWSWEKNKKFELALLDVNEEVPDRWEKIATMVGGKSAQEVEEHYKALVQDVKLIEFDAYIDDYDENNAVAEPQSIQQLATTLPLGLCLNVENEASFQDLLTPLNSG</sequence>
<dbReference type="AlphaFoldDB" id="A0A7N0UTY4"/>
<name>A0A7N0UTY4_KALFE</name>
<dbReference type="Gene3D" id="1.10.10.60">
    <property type="entry name" value="Homeodomain-like"/>
    <property type="match status" value="1"/>
</dbReference>
<keyword evidence="7" id="KW-1185">Reference proteome</keyword>
<keyword evidence="2" id="KW-0805">Transcription regulation</keyword>
<dbReference type="CDD" id="cd00167">
    <property type="entry name" value="SANT"/>
    <property type="match status" value="1"/>
</dbReference>
<evidence type="ECO:0000256" key="4">
    <source>
        <dbReference type="ARBA" id="ARBA00023242"/>
    </source>
</evidence>
<dbReference type="PANTHER" id="PTHR43952:SF45">
    <property type="entry name" value="PROTEIN RADIALIS-LIKE 4"/>
    <property type="match status" value="1"/>
</dbReference>
<dbReference type="InterPro" id="IPR001005">
    <property type="entry name" value="SANT/Myb"/>
</dbReference>
<reference evidence="6" key="1">
    <citation type="submission" date="2021-01" db="UniProtKB">
        <authorList>
            <consortium name="EnsemblPlants"/>
        </authorList>
    </citation>
    <scope>IDENTIFICATION</scope>
</reference>
<keyword evidence="3" id="KW-0804">Transcription</keyword>
<dbReference type="InterPro" id="IPR044636">
    <property type="entry name" value="RADIALIS-like"/>
</dbReference>